<accession>A0A1X0QL94</accession>
<dbReference type="AlphaFoldDB" id="A0A1X0QL94"/>
<gene>
    <name evidence="1" type="ORF">A0H76_2831</name>
</gene>
<proteinExistence type="predicted"/>
<dbReference type="VEuPathDB" id="MicrosporidiaDB:A0H76_2831"/>
<dbReference type="EMBL" id="LTAI01000010">
    <property type="protein sequence ID" value="ORE00561.1"/>
    <property type="molecule type" value="Genomic_DNA"/>
</dbReference>
<sequence>MTVSNSEINEEKSVKLESENDHFIEEFKNLVNSELEVFNKRKKDKIYEMNLSELKDNVLEITYNQMLKHLSIYFIFKFETGIKEYAIKRFKYFKFHNIYKHLLGYDFLFKYCNGFFDKDHERINFFRMFKEKYDQLSKDINLKNKMKSSKLIMDFIKDNNFQIDEYISNNSFIKKHIYSYYSLRLSLCKFFIKEFSNNHVFSYYFTLFNNCHKLGYMIKKRILDLSNLDLSDSNHIVMFF</sequence>
<protein>
    <submittedName>
        <fullName evidence="1">Uncharacterized protein</fullName>
    </submittedName>
</protein>
<evidence type="ECO:0000313" key="1">
    <source>
        <dbReference type="EMBL" id="ORE00561.1"/>
    </source>
</evidence>
<dbReference type="Proteomes" id="UP000192501">
    <property type="component" value="Unassembled WGS sequence"/>
</dbReference>
<comment type="caution">
    <text evidence="1">The sequence shown here is derived from an EMBL/GenBank/DDBJ whole genome shotgun (WGS) entry which is preliminary data.</text>
</comment>
<dbReference type="VEuPathDB" id="MicrosporidiaDB:HERIO_637"/>
<organism evidence="1 2">
    <name type="scientific">Hepatospora eriocheir</name>
    <dbReference type="NCBI Taxonomy" id="1081669"/>
    <lineage>
        <taxon>Eukaryota</taxon>
        <taxon>Fungi</taxon>
        <taxon>Fungi incertae sedis</taxon>
        <taxon>Microsporidia</taxon>
        <taxon>Hepatosporidae</taxon>
        <taxon>Hepatospora</taxon>
    </lineage>
</organism>
<evidence type="ECO:0000313" key="2">
    <source>
        <dbReference type="Proteomes" id="UP000192501"/>
    </source>
</evidence>
<reference evidence="1 2" key="1">
    <citation type="journal article" date="2017" name="Environ. Microbiol.">
        <title>Decay of the glycolytic pathway and adaptation to intranuclear parasitism within Enterocytozoonidae microsporidia.</title>
        <authorList>
            <person name="Wiredu Boakye D."/>
            <person name="Jaroenlak P."/>
            <person name="Prachumwat A."/>
            <person name="Williams T.A."/>
            <person name="Bateman K.S."/>
            <person name="Itsathitphaisarn O."/>
            <person name="Sritunyalucksana K."/>
            <person name="Paszkiewicz K.H."/>
            <person name="Moore K.A."/>
            <person name="Stentiford G.D."/>
            <person name="Williams B.A."/>
        </authorList>
    </citation>
    <scope>NUCLEOTIDE SEQUENCE [LARGE SCALE GENOMIC DNA]</scope>
    <source>
        <strain evidence="2">canceri</strain>
    </source>
</reference>
<name>A0A1X0QL94_9MICR</name>
<dbReference type="VEuPathDB" id="MicrosporidiaDB:HERIO_638"/>